<evidence type="ECO:0000313" key="3">
    <source>
        <dbReference type="Proteomes" id="UP001165378"/>
    </source>
</evidence>
<sequence>MVQTVHVNSLRWFVEKDGGTEFVSSHGDAVDDEAVGRALATAYPDALQLVGVLREAGVGADCWFTLADESESKNEPANEPGNESGNELENGSEGASDTSRPPTSPDDHLRALRSGAVSLGGLSLAVGGDPARIGTRVAVTGLTCTDPDDEALARAAVALAREFGPQVVWDDGLADVMLVRPGMTVPAVLTRWSRRR</sequence>
<comment type="caution">
    <text evidence="2">The sequence shown here is derived from an EMBL/GenBank/DDBJ whole genome shotgun (WGS) entry which is preliminary data.</text>
</comment>
<dbReference type="AlphaFoldDB" id="A0AA41PZZ6"/>
<keyword evidence="3" id="KW-1185">Reference proteome</keyword>
<accession>A0AA41PZZ6</accession>
<protein>
    <submittedName>
        <fullName evidence="2">Uncharacterized protein</fullName>
    </submittedName>
</protein>
<feature type="region of interest" description="Disordered" evidence="1">
    <location>
        <begin position="69"/>
        <end position="108"/>
    </location>
</feature>
<dbReference type="Proteomes" id="UP001165378">
    <property type="component" value="Unassembled WGS sequence"/>
</dbReference>
<reference evidence="2" key="1">
    <citation type="submission" date="2022-01" db="EMBL/GenBank/DDBJ databases">
        <title>Genome-Based Taxonomic Classification of the Phylum Actinobacteria.</title>
        <authorList>
            <person name="Gao Y."/>
        </authorList>
    </citation>
    <scope>NUCLEOTIDE SEQUENCE</scope>
    <source>
        <strain evidence="2">KLBMP 8922</strain>
    </source>
</reference>
<dbReference type="EMBL" id="JAKFHA010000009">
    <property type="protein sequence ID" value="MCF2529043.1"/>
    <property type="molecule type" value="Genomic_DNA"/>
</dbReference>
<organism evidence="2 3">
    <name type="scientific">Yinghuangia soli</name>
    <dbReference type="NCBI Taxonomy" id="2908204"/>
    <lineage>
        <taxon>Bacteria</taxon>
        <taxon>Bacillati</taxon>
        <taxon>Actinomycetota</taxon>
        <taxon>Actinomycetes</taxon>
        <taxon>Kitasatosporales</taxon>
        <taxon>Streptomycetaceae</taxon>
        <taxon>Yinghuangia</taxon>
    </lineage>
</organism>
<proteinExistence type="predicted"/>
<evidence type="ECO:0000256" key="1">
    <source>
        <dbReference type="SAM" id="MobiDB-lite"/>
    </source>
</evidence>
<feature type="compositionally biased region" description="Low complexity" evidence="1">
    <location>
        <begin position="78"/>
        <end position="94"/>
    </location>
</feature>
<gene>
    <name evidence="2" type="ORF">LZ495_17740</name>
</gene>
<name>A0AA41PZZ6_9ACTN</name>
<evidence type="ECO:0000313" key="2">
    <source>
        <dbReference type="EMBL" id="MCF2529043.1"/>
    </source>
</evidence>
<dbReference type="RefSeq" id="WP_235053206.1">
    <property type="nucleotide sequence ID" value="NZ_JAKFHA010000009.1"/>
</dbReference>